<proteinExistence type="inferred from homology"/>
<dbReference type="Pfam" id="PF04828">
    <property type="entry name" value="GFA"/>
    <property type="match status" value="1"/>
</dbReference>
<dbReference type="GO" id="GO:0016846">
    <property type="term" value="F:carbon-sulfur lyase activity"/>
    <property type="evidence" value="ECO:0007669"/>
    <property type="project" value="InterPro"/>
</dbReference>
<dbReference type="InterPro" id="IPR011057">
    <property type="entry name" value="Mss4-like_sf"/>
</dbReference>
<comment type="similarity">
    <text evidence="1">Belongs to the Gfa family.</text>
</comment>
<name>A0A9E6TVB0_9PSED</name>
<keyword evidence="2" id="KW-0479">Metal-binding</keyword>
<dbReference type="EMBL" id="CP077095">
    <property type="protein sequence ID" value="QXI36277.1"/>
    <property type="molecule type" value="Genomic_DNA"/>
</dbReference>
<accession>A0A9E6TVB0</accession>
<evidence type="ECO:0000313" key="6">
    <source>
        <dbReference type="EMBL" id="QXI36277.1"/>
    </source>
</evidence>
<protein>
    <submittedName>
        <fullName evidence="6">GFA family protein</fullName>
    </submittedName>
</protein>
<keyword evidence="7" id="KW-1185">Reference proteome</keyword>
<dbReference type="AlphaFoldDB" id="A0A9E6TVB0"/>
<gene>
    <name evidence="6" type="ORF">HU772_012985</name>
</gene>
<dbReference type="SUPFAM" id="SSF51316">
    <property type="entry name" value="Mss4-like"/>
    <property type="match status" value="1"/>
</dbReference>
<reference evidence="6 7" key="1">
    <citation type="journal article" date="2020" name="Microorganisms">
        <title>Reliable Identification of Environmental Pseudomonas Isolates Using the rpoD Gene.</title>
        <authorList>
            <consortium name="The Broad Institute Genome Sequencing Platform"/>
            <person name="Girard L."/>
            <person name="Lood C."/>
            <person name="Rokni-Zadeh H."/>
            <person name="van Noort V."/>
            <person name="Lavigne R."/>
            <person name="De Mot R."/>
        </authorList>
    </citation>
    <scope>NUCLEOTIDE SEQUENCE [LARGE SCALE GENOMIC DNA]</scope>
    <source>
        <strain evidence="6 7">RW9S1A</strain>
    </source>
</reference>
<evidence type="ECO:0000256" key="4">
    <source>
        <dbReference type="ARBA" id="ARBA00023239"/>
    </source>
</evidence>
<dbReference type="Proteomes" id="UP000633418">
    <property type="component" value="Chromosome"/>
</dbReference>
<dbReference type="PANTHER" id="PTHR33337:SF40">
    <property type="entry name" value="CENP-V_GFA DOMAIN-CONTAINING PROTEIN-RELATED"/>
    <property type="match status" value="1"/>
</dbReference>
<evidence type="ECO:0000259" key="5">
    <source>
        <dbReference type="PROSITE" id="PS51891"/>
    </source>
</evidence>
<dbReference type="PANTHER" id="PTHR33337">
    <property type="entry name" value="GFA DOMAIN-CONTAINING PROTEIN"/>
    <property type="match status" value="1"/>
</dbReference>
<dbReference type="KEGG" id="pxn:HU772_012985"/>
<reference evidence="6 7" key="2">
    <citation type="journal article" date="2021" name="Microorganisms">
        <title>The Ever-Expanding Pseudomonas Genus: Description of 43 New Species and Partition of the Pseudomonas putida Group.</title>
        <authorList>
            <person name="Girard L."/>
            <person name="Lood C."/>
            <person name="Hofte M."/>
            <person name="Vandamme P."/>
            <person name="Rokni-Zadeh H."/>
            <person name="van Noort V."/>
            <person name="Lavigne R."/>
            <person name="De Mot R."/>
        </authorList>
    </citation>
    <scope>NUCLEOTIDE SEQUENCE [LARGE SCALE GENOMIC DNA]</scope>
    <source>
        <strain evidence="6 7">RW9S1A</strain>
    </source>
</reference>
<dbReference type="GO" id="GO:0046872">
    <property type="term" value="F:metal ion binding"/>
    <property type="evidence" value="ECO:0007669"/>
    <property type="project" value="UniProtKB-KW"/>
</dbReference>
<evidence type="ECO:0000313" key="7">
    <source>
        <dbReference type="Proteomes" id="UP000633418"/>
    </source>
</evidence>
<sequence>MTMFTGGCLCGRIRFVAEGEPDFPHTCSCCQCQRHSGGLTLCWVEFAKAAVSWVGEDGVPALYRSSPVSSRAFCVTCGSSLGAIDDGPTVALLLGCFDDKGAPGLRPASHSFEDSRPAWWKVDACG</sequence>
<dbReference type="InterPro" id="IPR006913">
    <property type="entry name" value="CENP-V/GFA"/>
</dbReference>
<feature type="domain" description="CENP-V/GFA" evidence="5">
    <location>
        <begin position="4"/>
        <end position="121"/>
    </location>
</feature>
<organism evidence="6 7">
    <name type="scientific">Pseudomonas xantholysinigenes</name>
    <dbReference type="NCBI Taxonomy" id="2745490"/>
    <lineage>
        <taxon>Bacteria</taxon>
        <taxon>Pseudomonadati</taxon>
        <taxon>Pseudomonadota</taxon>
        <taxon>Gammaproteobacteria</taxon>
        <taxon>Pseudomonadales</taxon>
        <taxon>Pseudomonadaceae</taxon>
        <taxon>Pseudomonas</taxon>
    </lineage>
</organism>
<keyword evidence="4" id="KW-0456">Lyase</keyword>
<evidence type="ECO:0000256" key="1">
    <source>
        <dbReference type="ARBA" id="ARBA00005495"/>
    </source>
</evidence>
<dbReference type="Gene3D" id="3.90.1590.10">
    <property type="entry name" value="glutathione-dependent formaldehyde- activating enzyme (gfa)"/>
    <property type="match status" value="1"/>
</dbReference>
<dbReference type="PROSITE" id="PS51891">
    <property type="entry name" value="CENP_V_GFA"/>
    <property type="match status" value="1"/>
</dbReference>
<keyword evidence="3" id="KW-0862">Zinc</keyword>
<evidence type="ECO:0000256" key="2">
    <source>
        <dbReference type="ARBA" id="ARBA00022723"/>
    </source>
</evidence>
<evidence type="ECO:0000256" key="3">
    <source>
        <dbReference type="ARBA" id="ARBA00022833"/>
    </source>
</evidence>
<dbReference type="RefSeq" id="WP_186659458.1">
    <property type="nucleotide sequence ID" value="NZ_CP077095.1"/>
</dbReference>